<dbReference type="Proteomes" id="UP001497516">
    <property type="component" value="Chromosome 10"/>
</dbReference>
<dbReference type="AlphaFoldDB" id="A0AAV2CUV3"/>
<protein>
    <submittedName>
        <fullName evidence="1">Uncharacterized protein</fullName>
    </submittedName>
</protein>
<proteinExistence type="predicted"/>
<gene>
    <name evidence="1" type="ORF">LTRI10_LOCUS7119</name>
</gene>
<name>A0AAV2CUV3_9ROSI</name>
<reference evidence="1 2" key="1">
    <citation type="submission" date="2024-04" db="EMBL/GenBank/DDBJ databases">
        <authorList>
            <person name="Fracassetti M."/>
        </authorList>
    </citation>
    <scope>NUCLEOTIDE SEQUENCE [LARGE SCALE GENOMIC DNA]</scope>
</reference>
<sequence length="162" mass="17807">MKEGNDGFVRADHIDLESLDEQLERHFSRVWTMDKNKRSEDSNLSPSVAGAAVPTTTTSLHASKPTSMAAATAATAALTKDRREGEIYPSNLVIKGVIAHGTFGTVHRGVTMVSTSHPLANKTLPPSNKARKGERSSAAWRRIASFAISSKRLWWWVRCHLL</sequence>
<dbReference type="EMBL" id="OZ034814">
    <property type="protein sequence ID" value="CAL1359645.1"/>
    <property type="molecule type" value="Genomic_DNA"/>
</dbReference>
<evidence type="ECO:0000313" key="1">
    <source>
        <dbReference type="EMBL" id="CAL1359645.1"/>
    </source>
</evidence>
<evidence type="ECO:0000313" key="2">
    <source>
        <dbReference type="Proteomes" id="UP001497516"/>
    </source>
</evidence>
<keyword evidence="2" id="KW-1185">Reference proteome</keyword>
<organism evidence="1 2">
    <name type="scientific">Linum trigynum</name>
    <dbReference type="NCBI Taxonomy" id="586398"/>
    <lineage>
        <taxon>Eukaryota</taxon>
        <taxon>Viridiplantae</taxon>
        <taxon>Streptophyta</taxon>
        <taxon>Embryophyta</taxon>
        <taxon>Tracheophyta</taxon>
        <taxon>Spermatophyta</taxon>
        <taxon>Magnoliopsida</taxon>
        <taxon>eudicotyledons</taxon>
        <taxon>Gunneridae</taxon>
        <taxon>Pentapetalae</taxon>
        <taxon>rosids</taxon>
        <taxon>fabids</taxon>
        <taxon>Malpighiales</taxon>
        <taxon>Linaceae</taxon>
        <taxon>Linum</taxon>
    </lineage>
</organism>
<accession>A0AAV2CUV3</accession>